<name>A0AA47M0L6_MERPO</name>
<comment type="caution">
    <text evidence="2">The sequence shown here is derived from an EMBL/GenBank/DDBJ whole genome shotgun (WGS) entry which is preliminary data.</text>
</comment>
<evidence type="ECO:0000313" key="2">
    <source>
        <dbReference type="EMBL" id="KAK0131411.1"/>
    </source>
</evidence>
<dbReference type="EMBL" id="JAOPHQ010006546">
    <property type="protein sequence ID" value="KAK0131411.1"/>
    <property type="molecule type" value="Genomic_DNA"/>
</dbReference>
<reference evidence="2" key="1">
    <citation type="journal article" date="2023" name="Front. Mar. Sci.">
        <title>A new Merluccius polli reference genome to investigate the effects of global change in West African waters.</title>
        <authorList>
            <person name="Mateo J.L."/>
            <person name="Blanco-Fernandez C."/>
            <person name="Garcia-Vazquez E."/>
            <person name="Machado-Schiaffino G."/>
        </authorList>
    </citation>
    <scope>NUCLEOTIDE SEQUENCE</scope>
    <source>
        <strain evidence="2">C29</strain>
        <tissue evidence="2">Fin</tissue>
    </source>
</reference>
<keyword evidence="3" id="KW-1185">Reference proteome</keyword>
<evidence type="ECO:0000256" key="1">
    <source>
        <dbReference type="SAM" id="MobiDB-lite"/>
    </source>
</evidence>
<feature type="region of interest" description="Disordered" evidence="1">
    <location>
        <begin position="1"/>
        <end position="22"/>
    </location>
</feature>
<feature type="region of interest" description="Disordered" evidence="1">
    <location>
        <begin position="46"/>
        <end position="131"/>
    </location>
</feature>
<evidence type="ECO:0000313" key="3">
    <source>
        <dbReference type="Proteomes" id="UP001174136"/>
    </source>
</evidence>
<dbReference type="AlphaFoldDB" id="A0AA47M0L6"/>
<organism evidence="2 3">
    <name type="scientific">Merluccius polli</name>
    <name type="common">Benguela hake</name>
    <name type="synonym">Merluccius cadenati</name>
    <dbReference type="NCBI Taxonomy" id="89951"/>
    <lineage>
        <taxon>Eukaryota</taxon>
        <taxon>Metazoa</taxon>
        <taxon>Chordata</taxon>
        <taxon>Craniata</taxon>
        <taxon>Vertebrata</taxon>
        <taxon>Euteleostomi</taxon>
        <taxon>Actinopterygii</taxon>
        <taxon>Neopterygii</taxon>
        <taxon>Teleostei</taxon>
        <taxon>Neoteleostei</taxon>
        <taxon>Acanthomorphata</taxon>
        <taxon>Zeiogadaria</taxon>
        <taxon>Gadariae</taxon>
        <taxon>Gadiformes</taxon>
        <taxon>Gadoidei</taxon>
        <taxon>Merlucciidae</taxon>
        <taxon>Merluccius</taxon>
    </lineage>
</organism>
<feature type="compositionally biased region" description="Polar residues" evidence="1">
    <location>
        <begin position="46"/>
        <end position="93"/>
    </location>
</feature>
<proteinExistence type="predicted"/>
<gene>
    <name evidence="2" type="ORF">N1851_033904</name>
</gene>
<protein>
    <submittedName>
        <fullName evidence="2">Uncharacterized protein</fullName>
    </submittedName>
</protein>
<sequence length="149" mass="15976">MKVRDALGRSGNSGEEKDKFPWFDVLDQILGTKPIVDHMDIVESYDASSGASPANTTTSSYSVDSDGNGGNANKTADTETSGPTDDTLNTSTDIEACDAAHSKGSRSQEGQGGRSRLAIPGAQSRKRKARSSLFDELQVYQAEQMRQLE</sequence>
<dbReference type="Proteomes" id="UP001174136">
    <property type="component" value="Unassembled WGS sequence"/>
</dbReference>
<accession>A0AA47M0L6</accession>